<name>A0ABS8BSX9_9RHOB</name>
<gene>
    <name evidence="1" type="ORF">LGQ03_04935</name>
</gene>
<evidence type="ECO:0000313" key="2">
    <source>
        <dbReference type="Proteomes" id="UP001138961"/>
    </source>
</evidence>
<evidence type="ECO:0000313" key="1">
    <source>
        <dbReference type="EMBL" id="MCB5198576.1"/>
    </source>
</evidence>
<comment type="caution">
    <text evidence="1">The sequence shown here is derived from an EMBL/GenBank/DDBJ whole genome shotgun (WGS) entry which is preliminary data.</text>
</comment>
<proteinExistence type="predicted"/>
<sequence length="127" mass="13939">MTQLPGIAGEIEDAIGLELTAKLLRARGGTEVNIPTRPGPNYVTELLGADATQRLIDVMGAGRIVLPCGHMRGRDAERIARRDKAMAMLAAGRSLREVALQCDLHLRTVERYNAERDRTIDQPKLPL</sequence>
<keyword evidence="2" id="KW-1185">Reference proteome</keyword>
<accession>A0ABS8BSX9</accession>
<dbReference type="EMBL" id="JAJATZ010000002">
    <property type="protein sequence ID" value="MCB5198576.1"/>
    <property type="molecule type" value="Genomic_DNA"/>
</dbReference>
<dbReference type="RefSeq" id="WP_226747490.1">
    <property type="nucleotide sequence ID" value="NZ_JAJATZ010000002.1"/>
</dbReference>
<dbReference type="Proteomes" id="UP001138961">
    <property type="component" value="Unassembled WGS sequence"/>
</dbReference>
<reference evidence="1" key="1">
    <citation type="submission" date="2021-10" db="EMBL/GenBank/DDBJ databases">
        <title>Loktanella gaetbuli sp. nov., isolated from a tidal flat.</title>
        <authorList>
            <person name="Park S."/>
            <person name="Yoon J.-H."/>
        </authorList>
    </citation>
    <scope>NUCLEOTIDE SEQUENCE</scope>
    <source>
        <strain evidence="1">TSTF-M6</strain>
    </source>
</reference>
<protein>
    <recommendedName>
        <fullName evidence="3">Homeodomain-like domain-containing protein</fullName>
    </recommendedName>
</protein>
<organism evidence="1 2">
    <name type="scientific">Loktanella gaetbuli</name>
    <dbReference type="NCBI Taxonomy" id="2881335"/>
    <lineage>
        <taxon>Bacteria</taxon>
        <taxon>Pseudomonadati</taxon>
        <taxon>Pseudomonadota</taxon>
        <taxon>Alphaproteobacteria</taxon>
        <taxon>Rhodobacterales</taxon>
        <taxon>Roseobacteraceae</taxon>
        <taxon>Loktanella</taxon>
    </lineage>
</organism>
<evidence type="ECO:0008006" key="3">
    <source>
        <dbReference type="Google" id="ProtNLM"/>
    </source>
</evidence>